<sequence>MLSDRIRCFTMYRSIIRNIPRRFKSTQPSAPIERVKEDSSPLTDLFGRHHNYLRISLTEKCNLRCQYCMPAEGVQLTPKQHLLTTEEVIQVARLFVKEGVTKIRLTGGEPTVRRDLVDIIASLKQINGLQTVAMTTNGIVLTRQLVALQRAGLDVLNISLDTLKPDKYEKITRRKGFDKVMMGIDLALQLGYNPVKINCVVMKGFNDDEINDFVMLTHDRNVDVRFIEYMPFSGNKWEMNKMVSYREMLEIIKSVWPNFNELPNGPNDTSKAWKVPEYAGQVGFITSMSEHFCGSCNRLRITADGNLKVCLFGNTEISLRDAIRAGSSEDDLIALIEAAVKRKKRKHAGHKSRAYPLQHRFSIPQNIAVSHLLSKSNPSSIRYYSTSPELTHIDNEGNASMVDVTPKDTTQRSATARAIVKVGTKLTTLIKQDMIKKGDVLSIAQIAGITGAKKTADIIPLCHNIPLTNIKVTAHVDEVKKAVIVHATVRCEGKTGVEMEALTAVSTASLTIYDMCKAISRDIVISDIELVSKSGGKHGSYQRETVEVRGYETEPIVKEGVVLGTF</sequence>
<dbReference type="SFLD" id="SFLDG01067">
    <property type="entry name" value="SPASM/twitch_domain_containing"/>
    <property type="match status" value="1"/>
</dbReference>
<dbReference type="InterPro" id="IPR050105">
    <property type="entry name" value="MoCo_biosynth_MoaA/MoaC"/>
</dbReference>
<comment type="catalytic activity">
    <reaction evidence="1">
        <text>(8S)-3',8-cyclo-7,8-dihydroguanosine 5'-triphosphate = cyclic pyranopterin phosphate + diphosphate</text>
        <dbReference type="Rhea" id="RHEA:49580"/>
        <dbReference type="ChEBI" id="CHEBI:33019"/>
        <dbReference type="ChEBI" id="CHEBI:59648"/>
        <dbReference type="ChEBI" id="CHEBI:131766"/>
        <dbReference type="EC" id="4.6.1.17"/>
    </reaction>
</comment>
<comment type="similarity">
    <text evidence="5">In the N-terminal section; belongs to the radical SAM superfamily. MoaA family.</text>
</comment>
<evidence type="ECO:0000256" key="1">
    <source>
        <dbReference type="ARBA" id="ARBA00001637"/>
    </source>
</evidence>
<evidence type="ECO:0000256" key="6">
    <source>
        <dbReference type="ARBA" id="ARBA00012167"/>
    </source>
</evidence>
<evidence type="ECO:0000313" key="23">
    <source>
        <dbReference type="Proteomes" id="UP001458880"/>
    </source>
</evidence>
<dbReference type="InterPro" id="IPR013483">
    <property type="entry name" value="MoaA"/>
</dbReference>
<dbReference type="PROSITE" id="PS01305">
    <property type="entry name" value="MOAA_NIFB_PQQE"/>
    <property type="match status" value="1"/>
</dbReference>
<dbReference type="NCBIfam" id="NF001199">
    <property type="entry name" value="PRK00164.2-1"/>
    <property type="match status" value="1"/>
</dbReference>
<keyword evidence="23" id="KW-1185">Reference proteome</keyword>
<evidence type="ECO:0000256" key="14">
    <source>
        <dbReference type="ARBA" id="ARBA00023014"/>
    </source>
</evidence>
<evidence type="ECO:0000256" key="20">
    <source>
        <dbReference type="ARBA" id="ARBA00063038"/>
    </source>
</evidence>
<dbReference type="NCBIfam" id="NF006870">
    <property type="entry name" value="PRK09364.1"/>
    <property type="match status" value="1"/>
</dbReference>
<dbReference type="InterPro" id="IPR036522">
    <property type="entry name" value="MoaC_sf"/>
</dbReference>
<comment type="catalytic activity">
    <reaction evidence="18">
        <text>GTP + AH2 + S-adenosyl-L-methionine = (8S)-3',8-cyclo-7,8-dihydroguanosine 5'-triphosphate + 5'-deoxyadenosine + L-methionine + A + H(+)</text>
        <dbReference type="Rhea" id="RHEA:49576"/>
        <dbReference type="ChEBI" id="CHEBI:13193"/>
        <dbReference type="ChEBI" id="CHEBI:15378"/>
        <dbReference type="ChEBI" id="CHEBI:17319"/>
        <dbReference type="ChEBI" id="CHEBI:17499"/>
        <dbReference type="ChEBI" id="CHEBI:37565"/>
        <dbReference type="ChEBI" id="CHEBI:57844"/>
        <dbReference type="ChEBI" id="CHEBI:59789"/>
        <dbReference type="ChEBI" id="CHEBI:131766"/>
        <dbReference type="EC" id="4.1.99.22"/>
    </reaction>
</comment>
<reference evidence="22 23" key="1">
    <citation type="journal article" date="2024" name="BMC Genomics">
        <title>De novo assembly and annotation of Popillia japonica's genome with initial clues to its potential as an invasive pest.</title>
        <authorList>
            <person name="Cucini C."/>
            <person name="Boschi S."/>
            <person name="Funari R."/>
            <person name="Cardaioli E."/>
            <person name="Iannotti N."/>
            <person name="Marturano G."/>
            <person name="Paoli F."/>
            <person name="Bruttini M."/>
            <person name="Carapelli A."/>
            <person name="Frati F."/>
            <person name="Nardi F."/>
        </authorList>
    </citation>
    <scope>NUCLEOTIDE SEQUENCE [LARGE SCALE GENOMIC DNA]</scope>
    <source>
        <strain evidence="22">DMR45628</strain>
    </source>
</reference>
<dbReference type="GO" id="GO:0046872">
    <property type="term" value="F:metal ion binding"/>
    <property type="evidence" value="ECO:0007669"/>
    <property type="project" value="UniProtKB-KW"/>
</dbReference>
<comment type="similarity">
    <text evidence="4">In the C-terminal section; belongs to the MoaC family.</text>
</comment>
<dbReference type="Pfam" id="PF04055">
    <property type="entry name" value="Radical_SAM"/>
    <property type="match status" value="1"/>
</dbReference>
<evidence type="ECO:0000256" key="11">
    <source>
        <dbReference type="ARBA" id="ARBA00022723"/>
    </source>
</evidence>
<dbReference type="PANTHER" id="PTHR22960:SF0">
    <property type="entry name" value="MOLYBDENUM COFACTOR BIOSYNTHESIS PROTEIN 1"/>
    <property type="match status" value="1"/>
</dbReference>
<proteinExistence type="inferred from homology"/>
<evidence type="ECO:0000256" key="4">
    <source>
        <dbReference type="ARBA" id="ARBA00008484"/>
    </source>
</evidence>
<dbReference type="InterPro" id="IPR040064">
    <property type="entry name" value="MoaA-like"/>
</dbReference>
<keyword evidence="13" id="KW-0408">Iron</keyword>
<dbReference type="GO" id="GO:0061799">
    <property type="term" value="F:cyclic pyranopterin monophosphate synthase activity"/>
    <property type="evidence" value="ECO:0007669"/>
    <property type="project" value="UniProtKB-EC"/>
</dbReference>
<keyword evidence="10" id="KW-0949">S-adenosyl-L-methionine</keyword>
<dbReference type="NCBIfam" id="TIGR02666">
    <property type="entry name" value="moaA"/>
    <property type="match status" value="1"/>
</dbReference>
<keyword evidence="15" id="KW-0342">GTP-binding</keyword>
<dbReference type="EC" id="4.1.99.22" evidence="6"/>
<dbReference type="GO" id="GO:0051539">
    <property type="term" value="F:4 iron, 4 sulfur cluster binding"/>
    <property type="evidence" value="ECO:0007669"/>
    <property type="project" value="UniProtKB-KW"/>
</dbReference>
<evidence type="ECO:0000256" key="19">
    <source>
        <dbReference type="ARBA" id="ARBA00054222"/>
    </source>
</evidence>
<comment type="pathway">
    <text evidence="3">Cofactor biosynthesis; molybdopterin biosynthesis.</text>
</comment>
<evidence type="ECO:0000256" key="16">
    <source>
        <dbReference type="ARBA" id="ARBA00023150"/>
    </source>
</evidence>
<dbReference type="GO" id="GO:0005525">
    <property type="term" value="F:GTP binding"/>
    <property type="evidence" value="ECO:0007669"/>
    <property type="project" value="UniProtKB-KW"/>
</dbReference>
<evidence type="ECO:0000256" key="7">
    <source>
        <dbReference type="ARBA" id="ARBA00012575"/>
    </source>
</evidence>
<evidence type="ECO:0000256" key="9">
    <source>
        <dbReference type="ARBA" id="ARBA00022485"/>
    </source>
</evidence>
<dbReference type="Pfam" id="PF06463">
    <property type="entry name" value="Mob_synth_C"/>
    <property type="match status" value="1"/>
</dbReference>
<dbReference type="PANTHER" id="PTHR22960">
    <property type="entry name" value="MOLYBDOPTERIN COFACTOR SYNTHESIS PROTEIN A"/>
    <property type="match status" value="1"/>
</dbReference>
<dbReference type="InterPro" id="IPR002820">
    <property type="entry name" value="Mopterin_CF_biosynth-C_dom"/>
</dbReference>
<gene>
    <name evidence="22" type="ORF">QE152_g31242</name>
</gene>
<comment type="caution">
    <text evidence="22">The sequence shown here is derived from an EMBL/GenBank/DDBJ whole genome shotgun (WGS) entry which is preliminary data.</text>
</comment>
<evidence type="ECO:0000256" key="12">
    <source>
        <dbReference type="ARBA" id="ARBA00022741"/>
    </source>
</evidence>
<dbReference type="AlphaFoldDB" id="A0AAW1JCC8"/>
<evidence type="ECO:0000256" key="18">
    <source>
        <dbReference type="ARBA" id="ARBA00048697"/>
    </source>
</evidence>
<evidence type="ECO:0000256" key="15">
    <source>
        <dbReference type="ARBA" id="ARBA00023134"/>
    </source>
</evidence>
<dbReference type="InterPro" id="IPR058240">
    <property type="entry name" value="rSAM_sf"/>
</dbReference>
<comment type="cofactor">
    <cofactor evidence="2">
        <name>[4Fe-4S] cluster</name>
        <dbReference type="ChEBI" id="CHEBI:49883"/>
    </cofactor>
</comment>
<dbReference type="HAMAP" id="MF_01225_B">
    <property type="entry name" value="MoaA_B"/>
    <property type="match status" value="1"/>
</dbReference>
<keyword evidence="9" id="KW-0004">4Fe-4S</keyword>
<evidence type="ECO:0000256" key="2">
    <source>
        <dbReference type="ARBA" id="ARBA00001966"/>
    </source>
</evidence>
<dbReference type="SMART" id="SM00729">
    <property type="entry name" value="Elp3"/>
    <property type="match status" value="1"/>
</dbReference>
<dbReference type="SUPFAM" id="SSF55040">
    <property type="entry name" value="Molybdenum cofactor biosynthesis protein C, MoaC"/>
    <property type="match status" value="1"/>
</dbReference>
<dbReference type="CDD" id="cd21117">
    <property type="entry name" value="Twitch_MoaA"/>
    <property type="match status" value="1"/>
</dbReference>
<comment type="function">
    <text evidence="19">Isoform MOCS1A and isoform MOCS1B probably form a complex that catalyzes the conversion of 5'-GTP to cyclic pyranopterin monophosphate (cPMP). MOCS1A catalyzes the cyclization of GTP to (8S)-3',8-cyclo-7,8-dihydroguanosine 5'-triphosphate and MOCS1B catalyzes the subsequent conversion of (8S)-3',8-cyclo-7,8-dihydroguanosine 5'-triphosphate to cPMP.</text>
</comment>
<dbReference type="PROSITE" id="PS51918">
    <property type="entry name" value="RADICAL_SAM"/>
    <property type="match status" value="1"/>
</dbReference>
<dbReference type="GO" id="GO:0006777">
    <property type="term" value="P:Mo-molybdopterin cofactor biosynthetic process"/>
    <property type="evidence" value="ECO:0007669"/>
    <property type="project" value="UniProtKB-KW"/>
</dbReference>
<dbReference type="Gene3D" id="3.20.20.70">
    <property type="entry name" value="Aldolase class I"/>
    <property type="match status" value="1"/>
</dbReference>
<accession>A0AAW1JCC8</accession>
<comment type="subunit">
    <text evidence="20">Isoform MOCS1A and isoform MOCS1B probably form a heterooligomer.</text>
</comment>
<dbReference type="SUPFAM" id="SSF102114">
    <property type="entry name" value="Radical SAM enzymes"/>
    <property type="match status" value="1"/>
</dbReference>
<dbReference type="Pfam" id="PF01967">
    <property type="entry name" value="MoaC"/>
    <property type="match status" value="1"/>
</dbReference>
<evidence type="ECO:0000259" key="21">
    <source>
        <dbReference type="PROSITE" id="PS51918"/>
    </source>
</evidence>
<keyword evidence="14" id="KW-0411">Iron-sulfur</keyword>
<dbReference type="InterPro" id="IPR047594">
    <property type="entry name" value="MoaC_bact/euk"/>
</dbReference>
<dbReference type="InterPro" id="IPR007197">
    <property type="entry name" value="rSAM"/>
</dbReference>
<dbReference type="CDD" id="cd01335">
    <property type="entry name" value="Radical_SAM"/>
    <property type="match status" value="1"/>
</dbReference>
<dbReference type="InterPro" id="IPR013785">
    <property type="entry name" value="Aldolase_TIM"/>
</dbReference>
<evidence type="ECO:0000313" key="22">
    <source>
        <dbReference type="EMBL" id="KAK9700462.1"/>
    </source>
</evidence>
<keyword evidence="11" id="KW-0479">Metal-binding</keyword>
<dbReference type="InterPro" id="IPR010505">
    <property type="entry name" value="MoaA_twitch"/>
</dbReference>
<evidence type="ECO:0000256" key="3">
    <source>
        <dbReference type="ARBA" id="ARBA00005046"/>
    </source>
</evidence>
<dbReference type="EC" id="4.6.1.17" evidence="7"/>
<keyword evidence="17" id="KW-0456">Lyase</keyword>
<dbReference type="SFLD" id="SFLDG01386">
    <property type="entry name" value="main_SPASM_domain-containing"/>
    <property type="match status" value="1"/>
</dbReference>
<organism evidence="22 23">
    <name type="scientific">Popillia japonica</name>
    <name type="common">Japanese beetle</name>
    <dbReference type="NCBI Taxonomy" id="7064"/>
    <lineage>
        <taxon>Eukaryota</taxon>
        <taxon>Metazoa</taxon>
        <taxon>Ecdysozoa</taxon>
        <taxon>Arthropoda</taxon>
        <taxon>Hexapoda</taxon>
        <taxon>Insecta</taxon>
        <taxon>Pterygota</taxon>
        <taxon>Neoptera</taxon>
        <taxon>Endopterygota</taxon>
        <taxon>Coleoptera</taxon>
        <taxon>Polyphaga</taxon>
        <taxon>Scarabaeiformia</taxon>
        <taxon>Scarabaeidae</taxon>
        <taxon>Rutelinae</taxon>
        <taxon>Popillia</taxon>
    </lineage>
</organism>
<evidence type="ECO:0000256" key="10">
    <source>
        <dbReference type="ARBA" id="ARBA00022691"/>
    </source>
</evidence>
<dbReference type="Gene3D" id="3.30.70.640">
    <property type="entry name" value="Molybdopterin cofactor biosynthesis C (MoaC) domain"/>
    <property type="match status" value="1"/>
</dbReference>
<evidence type="ECO:0000256" key="17">
    <source>
        <dbReference type="ARBA" id="ARBA00023239"/>
    </source>
</evidence>
<dbReference type="EMBL" id="JASPKY010000437">
    <property type="protein sequence ID" value="KAK9700462.1"/>
    <property type="molecule type" value="Genomic_DNA"/>
</dbReference>
<feature type="domain" description="Radical SAM core" evidence="21">
    <location>
        <begin position="45"/>
        <end position="258"/>
    </location>
</feature>
<keyword evidence="16" id="KW-0501">Molybdenum cofactor biosynthesis</keyword>
<evidence type="ECO:0000256" key="8">
    <source>
        <dbReference type="ARBA" id="ARBA00015273"/>
    </source>
</evidence>
<evidence type="ECO:0000256" key="5">
    <source>
        <dbReference type="ARBA" id="ARBA00009862"/>
    </source>
</evidence>
<dbReference type="InterPro" id="IPR006638">
    <property type="entry name" value="Elp3/MiaA/NifB-like_rSAM"/>
</dbReference>
<dbReference type="SFLD" id="SFLDG01383">
    <property type="entry name" value="cyclic_pyranopterin_phosphate"/>
    <property type="match status" value="1"/>
</dbReference>
<protein>
    <recommendedName>
        <fullName evidence="8">Molybdenum cofactor biosynthesis protein 1</fullName>
        <ecNumber evidence="6">4.1.99.22</ecNumber>
        <ecNumber evidence="7">4.6.1.17</ecNumber>
    </recommendedName>
</protein>
<dbReference type="GO" id="GO:0061798">
    <property type="term" value="F:GTP 3',8'-cyclase activity"/>
    <property type="evidence" value="ECO:0007669"/>
    <property type="project" value="UniProtKB-EC"/>
</dbReference>
<name>A0AAW1JCC8_POPJA</name>
<evidence type="ECO:0000256" key="13">
    <source>
        <dbReference type="ARBA" id="ARBA00023004"/>
    </source>
</evidence>
<dbReference type="HAMAP" id="MF_01224_B">
    <property type="entry name" value="MoaC_B"/>
    <property type="match status" value="1"/>
</dbReference>
<dbReference type="Proteomes" id="UP001458880">
    <property type="component" value="Unassembled WGS sequence"/>
</dbReference>
<dbReference type="InterPro" id="IPR000385">
    <property type="entry name" value="MoaA_NifB_PqqE_Fe-S-bd_CS"/>
</dbReference>
<dbReference type="FunFam" id="3.20.20.70:FF:000117">
    <property type="entry name" value="molybdenum cofactor biosynthesis protein 1"/>
    <property type="match status" value="1"/>
</dbReference>
<dbReference type="SFLD" id="SFLDS00029">
    <property type="entry name" value="Radical_SAM"/>
    <property type="match status" value="1"/>
</dbReference>
<dbReference type="CDD" id="cd01420">
    <property type="entry name" value="MoaC_PE"/>
    <property type="match status" value="1"/>
</dbReference>
<dbReference type="InterPro" id="IPR023045">
    <property type="entry name" value="MoaC"/>
</dbReference>
<keyword evidence="12" id="KW-0547">Nucleotide-binding</keyword>
<dbReference type="NCBIfam" id="TIGR00581">
    <property type="entry name" value="moaC"/>
    <property type="match status" value="1"/>
</dbReference>